<dbReference type="Gene3D" id="3.40.50.720">
    <property type="entry name" value="NAD(P)-binding Rossmann-like Domain"/>
    <property type="match status" value="1"/>
</dbReference>
<dbReference type="InterPro" id="IPR011032">
    <property type="entry name" value="GroES-like_sf"/>
</dbReference>
<dbReference type="SMART" id="SM00829">
    <property type="entry name" value="PKS_ER"/>
    <property type="match status" value="1"/>
</dbReference>
<organism evidence="2">
    <name type="scientific">uncultured Nocardioides sp</name>
    <dbReference type="NCBI Taxonomy" id="198441"/>
    <lineage>
        <taxon>Bacteria</taxon>
        <taxon>Bacillati</taxon>
        <taxon>Actinomycetota</taxon>
        <taxon>Actinomycetes</taxon>
        <taxon>Propionibacteriales</taxon>
        <taxon>Nocardioidaceae</taxon>
        <taxon>Nocardioides</taxon>
        <taxon>environmental samples</taxon>
    </lineage>
</organism>
<gene>
    <name evidence="2" type="ORF">AVDCRST_MAG06-3260</name>
</gene>
<dbReference type="PANTHER" id="PTHR44013:SF1">
    <property type="entry name" value="ZINC-TYPE ALCOHOL DEHYDROGENASE-LIKE PROTEIN C16A3.02C"/>
    <property type="match status" value="1"/>
</dbReference>
<dbReference type="AlphaFoldDB" id="A0A6J4PQV3"/>
<dbReference type="EMBL" id="CADCUP010000216">
    <property type="protein sequence ID" value="CAA9416888.1"/>
    <property type="molecule type" value="Genomic_DNA"/>
</dbReference>
<accession>A0A6J4PQV3</accession>
<dbReference type="Pfam" id="PF13602">
    <property type="entry name" value="ADH_zinc_N_2"/>
    <property type="match status" value="1"/>
</dbReference>
<dbReference type="SUPFAM" id="SSF51735">
    <property type="entry name" value="NAD(P)-binding Rossmann-fold domains"/>
    <property type="match status" value="1"/>
</dbReference>
<dbReference type="InterPro" id="IPR052733">
    <property type="entry name" value="Chloroplast_QOR"/>
</dbReference>
<name>A0A6J4PQV3_9ACTN</name>
<evidence type="ECO:0000259" key="1">
    <source>
        <dbReference type="SMART" id="SM00829"/>
    </source>
</evidence>
<dbReference type="RefSeq" id="WP_295661656.1">
    <property type="nucleotide sequence ID" value="NZ_CADCUP010000216.1"/>
</dbReference>
<protein>
    <recommendedName>
        <fullName evidence="1">Enoyl reductase (ER) domain-containing protein</fullName>
    </recommendedName>
</protein>
<dbReference type="PANTHER" id="PTHR44013">
    <property type="entry name" value="ZINC-TYPE ALCOHOL DEHYDROGENASE-LIKE PROTEIN C16A3.02C"/>
    <property type="match status" value="1"/>
</dbReference>
<evidence type="ECO:0000313" key="2">
    <source>
        <dbReference type="EMBL" id="CAA9416888.1"/>
    </source>
</evidence>
<reference evidence="2" key="1">
    <citation type="submission" date="2020-02" db="EMBL/GenBank/DDBJ databases">
        <authorList>
            <person name="Meier V. D."/>
        </authorList>
    </citation>
    <scope>NUCLEOTIDE SEQUENCE</scope>
    <source>
        <strain evidence="2">AVDCRST_MAG06</strain>
    </source>
</reference>
<dbReference type="InterPro" id="IPR013154">
    <property type="entry name" value="ADH-like_N"/>
</dbReference>
<dbReference type="InterPro" id="IPR036291">
    <property type="entry name" value="NAD(P)-bd_dom_sf"/>
</dbReference>
<dbReference type="Pfam" id="PF08240">
    <property type="entry name" value="ADH_N"/>
    <property type="match status" value="1"/>
</dbReference>
<dbReference type="SUPFAM" id="SSF50129">
    <property type="entry name" value="GroES-like"/>
    <property type="match status" value="1"/>
</dbReference>
<feature type="domain" description="Enoyl reductase (ER)" evidence="1">
    <location>
        <begin position="10"/>
        <end position="320"/>
    </location>
</feature>
<dbReference type="InterPro" id="IPR020843">
    <property type="entry name" value="ER"/>
</dbReference>
<dbReference type="Gene3D" id="3.90.180.10">
    <property type="entry name" value="Medium-chain alcohol dehydrogenases, catalytic domain"/>
    <property type="match status" value="1"/>
</dbReference>
<sequence>MRALRFHAHGDPSVLQVDEVAGPRPPRGDELLVEVAASSINGTDLGLRRGDLPAVATWGRLPFTPGFDLAGVVVDTGPGVTAFGRGDRVMALLGHGGGAQAERVVVRQSRAALCPRTVETTTAAAIPLAGLTALQALQGCGHLQQRPRGARVLVLGASGGIGSYAVQLAKDLGAHVTGVARAAKHAHLRDLGADEVVDRRQTDVSTLGDRYDVVLDAAGVQGFAGVGHLLVPDGRLVSVRPLSLDAVRGALARRLPAGVDARHRGVTAVMTTARSQDLTRLAALVDAGRLRVPVDATYPLEAAREAHEHAEREVRGKVVLTLG</sequence>
<proteinExistence type="predicted"/>
<dbReference type="GO" id="GO:0016491">
    <property type="term" value="F:oxidoreductase activity"/>
    <property type="evidence" value="ECO:0007669"/>
    <property type="project" value="InterPro"/>
</dbReference>
<dbReference type="CDD" id="cd08267">
    <property type="entry name" value="MDR1"/>
    <property type="match status" value="1"/>
</dbReference>